<evidence type="ECO:0000256" key="12">
    <source>
        <dbReference type="SAM" id="Phobius"/>
    </source>
</evidence>
<evidence type="ECO:0000256" key="7">
    <source>
        <dbReference type="ARBA" id="ARBA00022741"/>
    </source>
</evidence>
<evidence type="ECO:0000256" key="8">
    <source>
        <dbReference type="ARBA" id="ARBA00022777"/>
    </source>
</evidence>
<evidence type="ECO:0000256" key="4">
    <source>
        <dbReference type="ARBA" id="ARBA00022475"/>
    </source>
</evidence>
<organism evidence="14 15">
    <name type="scientific">Xanthocytophaga flava</name>
    <dbReference type="NCBI Taxonomy" id="3048013"/>
    <lineage>
        <taxon>Bacteria</taxon>
        <taxon>Pseudomonadati</taxon>
        <taxon>Bacteroidota</taxon>
        <taxon>Cytophagia</taxon>
        <taxon>Cytophagales</taxon>
        <taxon>Rhodocytophagaceae</taxon>
        <taxon>Xanthocytophaga</taxon>
    </lineage>
</organism>
<dbReference type="Gene3D" id="1.10.287.130">
    <property type="match status" value="1"/>
</dbReference>
<dbReference type="GO" id="GO:0000155">
    <property type="term" value="F:phosphorelay sensor kinase activity"/>
    <property type="evidence" value="ECO:0007669"/>
    <property type="project" value="InterPro"/>
</dbReference>
<dbReference type="FunFam" id="3.30.565.10:FF:000023">
    <property type="entry name" value="PAS domain-containing sensor histidine kinase"/>
    <property type="match status" value="1"/>
</dbReference>
<keyword evidence="12" id="KW-1133">Transmembrane helix</keyword>
<comment type="catalytic activity">
    <reaction evidence="1">
        <text>ATP + protein L-histidine = ADP + protein N-phospho-L-histidine.</text>
        <dbReference type="EC" id="2.7.13.3"/>
    </reaction>
</comment>
<dbReference type="Gene3D" id="3.30.565.10">
    <property type="entry name" value="Histidine kinase-like ATPase, C-terminal domain"/>
    <property type="match status" value="1"/>
</dbReference>
<dbReference type="PRINTS" id="PR00344">
    <property type="entry name" value="BCTRLSENSOR"/>
</dbReference>
<proteinExistence type="predicted"/>
<protein>
    <recommendedName>
        <fullName evidence="3">histidine kinase</fullName>
        <ecNumber evidence="3">2.7.13.3</ecNumber>
    </recommendedName>
</protein>
<keyword evidence="12" id="KW-0812">Transmembrane</keyword>
<dbReference type="InterPro" id="IPR004358">
    <property type="entry name" value="Sig_transdc_His_kin-like_C"/>
</dbReference>
<dbReference type="Pfam" id="PF00512">
    <property type="entry name" value="HisKA"/>
    <property type="match status" value="1"/>
</dbReference>
<comment type="caution">
    <text evidence="14">The sequence shown here is derived from an EMBL/GenBank/DDBJ whole genome shotgun (WGS) entry which is preliminary data.</text>
</comment>
<dbReference type="PANTHER" id="PTHR45453:SF1">
    <property type="entry name" value="PHOSPHATE REGULON SENSOR PROTEIN PHOR"/>
    <property type="match status" value="1"/>
</dbReference>
<dbReference type="SUPFAM" id="SSF47384">
    <property type="entry name" value="Homodimeric domain of signal transducing histidine kinase"/>
    <property type="match status" value="1"/>
</dbReference>
<evidence type="ECO:0000256" key="3">
    <source>
        <dbReference type="ARBA" id="ARBA00012438"/>
    </source>
</evidence>
<comment type="subcellular location">
    <subcellularLocation>
        <location evidence="2">Cell membrane</location>
    </subcellularLocation>
</comment>
<dbReference type="GO" id="GO:0005524">
    <property type="term" value="F:ATP binding"/>
    <property type="evidence" value="ECO:0007669"/>
    <property type="project" value="UniProtKB-KW"/>
</dbReference>
<dbReference type="SUPFAM" id="SSF55874">
    <property type="entry name" value="ATPase domain of HSP90 chaperone/DNA topoisomerase II/histidine kinase"/>
    <property type="match status" value="1"/>
</dbReference>
<dbReference type="GO" id="GO:0005886">
    <property type="term" value="C:plasma membrane"/>
    <property type="evidence" value="ECO:0007669"/>
    <property type="project" value="UniProtKB-SubCell"/>
</dbReference>
<evidence type="ECO:0000313" key="14">
    <source>
        <dbReference type="EMBL" id="MDJ1482948.1"/>
    </source>
</evidence>
<dbReference type="InterPro" id="IPR005467">
    <property type="entry name" value="His_kinase_dom"/>
</dbReference>
<dbReference type="InterPro" id="IPR050351">
    <property type="entry name" value="BphY/WalK/GraS-like"/>
</dbReference>
<keyword evidence="8 14" id="KW-0418">Kinase</keyword>
<dbReference type="InterPro" id="IPR003661">
    <property type="entry name" value="HisK_dim/P_dom"/>
</dbReference>
<dbReference type="RefSeq" id="WP_313982373.1">
    <property type="nucleotide sequence ID" value="NZ_JASJOS010000009.1"/>
</dbReference>
<dbReference type="InterPro" id="IPR036097">
    <property type="entry name" value="HisK_dim/P_sf"/>
</dbReference>
<feature type="transmembrane region" description="Helical" evidence="12">
    <location>
        <begin position="237"/>
        <end position="255"/>
    </location>
</feature>
<evidence type="ECO:0000256" key="2">
    <source>
        <dbReference type="ARBA" id="ARBA00004236"/>
    </source>
</evidence>
<evidence type="ECO:0000256" key="1">
    <source>
        <dbReference type="ARBA" id="ARBA00000085"/>
    </source>
</evidence>
<dbReference type="Proteomes" id="UP001241110">
    <property type="component" value="Unassembled WGS sequence"/>
</dbReference>
<keyword evidence="5" id="KW-0597">Phosphoprotein</keyword>
<evidence type="ECO:0000256" key="11">
    <source>
        <dbReference type="ARBA" id="ARBA00023136"/>
    </source>
</evidence>
<evidence type="ECO:0000313" key="15">
    <source>
        <dbReference type="Proteomes" id="UP001241110"/>
    </source>
</evidence>
<keyword evidence="4" id="KW-1003">Cell membrane</keyword>
<dbReference type="AlphaFoldDB" id="A0AAE3QUT2"/>
<keyword evidence="6" id="KW-0808">Transferase</keyword>
<keyword evidence="9" id="KW-0067">ATP-binding</keyword>
<feature type="domain" description="Histidine kinase" evidence="13">
    <location>
        <begin position="274"/>
        <end position="493"/>
    </location>
</feature>
<dbReference type="CDD" id="cd00075">
    <property type="entry name" value="HATPase"/>
    <property type="match status" value="1"/>
</dbReference>
<dbReference type="GO" id="GO:0004721">
    <property type="term" value="F:phosphoprotein phosphatase activity"/>
    <property type="evidence" value="ECO:0007669"/>
    <property type="project" value="TreeGrafter"/>
</dbReference>
<gene>
    <name evidence="14" type="ORF">QNI16_20770</name>
</gene>
<evidence type="ECO:0000256" key="9">
    <source>
        <dbReference type="ARBA" id="ARBA00022840"/>
    </source>
</evidence>
<evidence type="ECO:0000256" key="6">
    <source>
        <dbReference type="ARBA" id="ARBA00022679"/>
    </source>
</evidence>
<reference evidence="14" key="1">
    <citation type="submission" date="2023-05" db="EMBL/GenBank/DDBJ databases">
        <authorList>
            <person name="Zhang X."/>
        </authorList>
    </citation>
    <scope>NUCLEOTIDE SEQUENCE</scope>
    <source>
        <strain evidence="14">YF14B1</strain>
    </source>
</reference>
<dbReference type="Pfam" id="PF02518">
    <property type="entry name" value="HATPase_c"/>
    <property type="match status" value="1"/>
</dbReference>
<dbReference type="SMART" id="SM00387">
    <property type="entry name" value="HATPase_c"/>
    <property type="match status" value="1"/>
</dbReference>
<keyword evidence="7" id="KW-0547">Nucleotide-binding</keyword>
<evidence type="ECO:0000256" key="10">
    <source>
        <dbReference type="ARBA" id="ARBA00023012"/>
    </source>
</evidence>
<dbReference type="PROSITE" id="PS50109">
    <property type="entry name" value="HIS_KIN"/>
    <property type="match status" value="1"/>
</dbReference>
<dbReference type="PANTHER" id="PTHR45453">
    <property type="entry name" value="PHOSPHATE REGULON SENSOR PROTEIN PHOR"/>
    <property type="match status" value="1"/>
</dbReference>
<keyword evidence="10" id="KW-0902">Two-component regulatory system</keyword>
<sequence length="496" mass="57205">MKHSKRSYLSILLMSSSLVLLLLFQVIWLQKVYNEQYEILYKDANTLFRTTMMDLQDSVVRKNMKLIKADTIFHRVSPSLVPAGQLPLEFEHRSERVLIQNHRMKGVSSVMDTLPDKTQVKIFISSDQRLDSSEKVLGSIAENIGALRKKNGNYNFLVKLDIDSIPVGAIAKPYQQSLIKANIDLPFQVLRLPAGRPSTKATGIQTELFVGFPSRTNYMAYFPEYRMYLFRHSLPQLIFSVFLTLITSFSFFLIYRNFQRQKRLNQLKNDFISNITHELKTPITTVGIAIEALRNFNVLQDPTQTKEYLEISHQELNRLNIMVDKILKTAVFENSGVDIQWDTIDMEKLIEQVQQSMQLQYEKLGAEVVFTREGNKFSVRGDTVHLVNVVYNLIDNALKYTRKQPSITILLRELWDKIEVSVQDDGIGIAMEFQHKIFEKFFRVPTGDVHNAKGYGLGLNYVNQVIEKHNGQIKVQSEPNKGSCFTIYLPKVYAEN</sequence>
<dbReference type="GO" id="GO:0016036">
    <property type="term" value="P:cellular response to phosphate starvation"/>
    <property type="evidence" value="ECO:0007669"/>
    <property type="project" value="TreeGrafter"/>
</dbReference>
<keyword evidence="11 12" id="KW-0472">Membrane</keyword>
<dbReference type="SMART" id="SM00388">
    <property type="entry name" value="HisKA"/>
    <property type="match status" value="1"/>
</dbReference>
<evidence type="ECO:0000256" key="5">
    <source>
        <dbReference type="ARBA" id="ARBA00022553"/>
    </source>
</evidence>
<dbReference type="InterPro" id="IPR003594">
    <property type="entry name" value="HATPase_dom"/>
</dbReference>
<dbReference type="EC" id="2.7.13.3" evidence="3"/>
<evidence type="ECO:0000259" key="13">
    <source>
        <dbReference type="PROSITE" id="PS50109"/>
    </source>
</evidence>
<dbReference type="InterPro" id="IPR036890">
    <property type="entry name" value="HATPase_C_sf"/>
</dbReference>
<dbReference type="EMBL" id="JASJOS010000009">
    <property type="protein sequence ID" value="MDJ1482948.1"/>
    <property type="molecule type" value="Genomic_DNA"/>
</dbReference>
<name>A0AAE3QUT2_9BACT</name>
<dbReference type="CDD" id="cd00082">
    <property type="entry name" value="HisKA"/>
    <property type="match status" value="1"/>
</dbReference>
<accession>A0AAE3QUT2</accession>